<evidence type="ECO:0000313" key="2">
    <source>
        <dbReference type="Proteomes" id="UP001218246"/>
    </source>
</evidence>
<dbReference type="Proteomes" id="UP001218246">
    <property type="component" value="Unassembled WGS sequence"/>
</dbReference>
<organism evidence="1 2">
    <name type="scientific">Ectobacillus antri</name>
    <dbReference type="NCBI Taxonomy" id="2486280"/>
    <lineage>
        <taxon>Bacteria</taxon>
        <taxon>Bacillati</taxon>
        <taxon>Bacillota</taxon>
        <taxon>Bacilli</taxon>
        <taxon>Bacillales</taxon>
        <taxon>Bacillaceae</taxon>
        <taxon>Ectobacillus</taxon>
    </lineage>
</organism>
<dbReference type="InterPro" id="IPR025914">
    <property type="entry name" value="SpoVAE"/>
</dbReference>
<protein>
    <submittedName>
        <fullName evidence="1">Stage V sporulation protein AE</fullName>
    </submittedName>
</protein>
<dbReference type="RefSeq" id="WP_124563536.1">
    <property type="nucleotide sequence ID" value="NZ_JARRRY010000001.1"/>
</dbReference>
<dbReference type="Pfam" id="PF14097">
    <property type="entry name" value="SpoVAE"/>
    <property type="match status" value="1"/>
</dbReference>
<comment type="caution">
    <text evidence="1">The sequence shown here is derived from an EMBL/GenBank/DDBJ whole genome shotgun (WGS) entry which is preliminary data.</text>
</comment>
<proteinExistence type="predicted"/>
<accession>A0ABT6H4V0</accession>
<sequence>MKRKVILVTDGDEYAQRTIEHMAKVFGGRCISASQSNPTRLIGKEIVHLILKAPHDPVFVMFDDSGYIGEGPGERALQYVAKHHSIEVLGILAVASNTHHSEWTRVDVSVDRHGNLTEYGVDKSGLADLEMGRINGDTVYCLDKLNVPIIVGIGDIGKMYMNDDIKKGSPITRKAIELILERSGFYVNQEKRNN</sequence>
<name>A0ABT6H4V0_9BACI</name>
<keyword evidence="2" id="KW-1185">Reference proteome</keyword>
<gene>
    <name evidence="1" type="ORF">P6P90_05540</name>
</gene>
<reference evidence="1 2" key="1">
    <citation type="submission" date="2023-04" db="EMBL/GenBank/DDBJ databases">
        <title>Ectobacillus antri isolated from activated sludge.</title>
        <authorList>
            <person name="Yan P."/>
            <person name="Liu X."/>
        </authorList>
    </citation>
    <scope>NUCLEOTIDE SEQUENCE [LARGE SCALE GENOMIC DNA]</scope>
    <source>
        <strain evidence="1 2">C18H</strain>
    </source>
</reference>
<dbReference type="EMBL" id="JARULN010000002">
    <property type="protein sequence ID" value="MDG5753461.1"/>
    <property type="molecule type" value="Genomic_DNA"/>
</dbReference>
<evidence type="ECO:0000313" key="1">
    <source>
        <dbReference type="EMBL" id="MDG5753461.1"/>
    </source>
</evidence>